<sequence>MSQKARDIVDRIRGRFKRMMLRRRMRKKSEFGDWGNSGPMVPDRATDDHIADVAPDEVQTTAIAAAAGGEGGGGGGGGSRIIINEPAPNLNDVRIEYPEPYDLGTVRTSELAPNLNDVRIASFASNDLRTAVIAVHEPDPEPEPEPQQREPATTTRVPQVRFQDDHEASSEYSSLRDSEELIRGNMGTRPDVVKPLNINRENRQEEPYLSTHLGVPRTNAYQVSPGTERHSALSQTFNFDPTSIDRVDENITENPPVTHETVFPHVHEIREEQIYRDIHTYDHYHYVQPVYDLEVLPARHFAPAADGQLREVSARDLPECTGANQKWSIMENESVNAKRQAEIPRVIN</sequence>
<proteinExistence type="predicted"/>
<dbReference type="RefSeq" id="XP_007833614.1">
    <property type="nucleotide sequence ID" value="XM_007835423.1"/>
</dbReference>
<keyword evidence="3" id="KW-1185">Reference proteome</keyword>
<feature type="region of interest" description="Disordered" evidence="1">
    <location>
        <begin position="137"/>
        <end position="157"/>
    </location>
</feature>
<dbReference type="GeneID" id="19271855"/>
<dbReference type="PANTHER" id="PTHR38703:SF1">
    <property type="entry name" value="ALLERGEN"/>
    <property type="match status" value="1"/>
</dbReference>
<gene>
    <name evidence="2" type="ORF">PFICI_06842</name>
</gene>
<accession>W3X713</accession>
<dbReference type="eggNOG" id="ENOG502S837">
    <property type="taxonomic scope" value="Eukaryota"/>
</dbReference>
<dbReference type="InParanoid" id="W3X713"/>
<evidence type="ECO:0000256" key="1">
    <source>
        <dbReference type="SAM" id="MobiDB-lite"/>
    </source>
</evidence>
<dbReference type="PANTHER" id="PTHR38703">
    <property type="entry name" value="CHROMOSOME 8, WHOLE GENOME SHOTGUN SEQUENCE"/>
    <property type="match status" value="1"/>
</dbReference>
<evidence type="ECO:0000313" key="2">
    <source>
        <dbReference type="EMBL" id="ETS81840.1"/>
    </source>
</evidence>
<dbReference type="OrthoDB" id="5325276at2759"/>
<dbReference type="AlphaFoldDB" id="W3X713"/>
<protein>
    <submittedName>
        <fullName evidence="2">Uncharacterized protein</fullName>
    </submittedName>
</protein>
<dbReference type="Proteomes" id="UP000030651">
    <property type="component" value="Unassembled WGS sequence"/>
</dbReference>
<organism evidence="2 3">
    <name type="scientific">Pestalotiopsis fici (strain W106-1 / CGMCC3.15140)</name>
    <dbReference type="NCBI Taxonomy" id="1229662"/>
    <lineage>
        <taxon>Eukaryota</taxon>
        <taxon>Fungi</taxon>
        <taxon>Dikarya</taxon>
        <taxon>Ascomycota</taxon>
        <taxon>Pezizomycotina</taxon>
        <taxon>Sordariomycetes</taxon>
        <taxon>Xylariomycetidae</taxon>
        <taxon>Amphisphaeriales</taxon>
        <taxon>Sporocadaceae</taxon>
        <taxon>Pestalotiopsis</taxon>
    </lineage>
</organism>
<dbReference type="EMBL" id="KI912112">
    <property type="protein sequence ID" value="ETS81840.1"/>
    <property type="molecule type" value="Genomic_DNA"/>
</dbReference>
<reference evidence="3" key="1">
    <citation type="journal article" date="2015" name="BMC Genomics">
        <title>Genomic and transcriptomic analysis of the endophytic fungus Pestalotiopsis fici reveals its lifestyle and high potential for synthesis of natural products.</title>
        <authorList>
            <person name="Wang X."/>
            <person name="Zhang X."/>
            <person name="Liu L."/>
            <person name="Xiang M."/>
            <person name="Wang W."/>
            <person name="Sun X."/>
            <person name="Che Y."/>
            <person name="Guo L."/>
            <person name="Liu G."/>
            <person name="Guo L."/>
            <person name="Wang C."/>
            <person name="Yin W.B."/>
            <person name="Stadler M."/>
            <person name="Zhang X."/>
            <person name="Liu X."/>
        </authorList>
    </citation>
    <scope>NUCLEOTIDE SEQUENCE [LARGE SCALE GENOMIC DNA]</scope>
    <source>
        <strain evidence="3">W106-1 / CGMCC3.15140</strain>
    </source>
</reference>
<dbReference type="KEGG" id="pfy:PFICI_06842"/>
<evidence type="ECO:0000313" key="3">
    <source>
        <dbReference type="Proteomes" id="UP000030651"/>
    </source>
</evidence>
<dbReference type="HOGENOM" id="CLU_797173_0_0_1"/>
<name>W3X713_PESFW</name>